<dbReference type="OrthoDB" id="5954506at2759"/>
<reference evidence="12" key="1">
    <citation type="submission" date="2025-08" db="UniProtKB">
        <authorList>
            <consortium name="RefSeq"/>
        </authorList>
    </citation>
    <scope>IDENTIFICATION</scope>
    <source>
        <tissue evidence="12">Tentacle</tissue>
    </source>
</reference>
<keyword evidence="4 9" id="KW-1133">Transmembrane helix</keyword>
<evidence type="ECO:0000256" key="4">
    <source>
        <dbReference type="ARBA" id="ARBA00022989"/>
    </source>
</evidence>
<proteinExistence type="predicted"/>
<dbReference type="GeneID" id="116308703"/>
<keyword evidence="2" id="KW-1003">Cell membrane</keyword>
<feature type="transmembrane region" description="Helical" evidence="9">
    <location>
        <begin position="42"/>
        <end position="67"/>
    </location>
</feature>
<evidence type="ECO:0000256" key="8">
    <source>
        <dbReference type="ARBA" id="ARBA00023224"/>
    </source>
</evidence>
<feature type="transmembrane region" description="Helical" evidence="9">
    <location>
        <begin position="79"/>
        <end position="100"/>
    </location>
</feature>
<evidence type="ECO:0000256" key="9">
    <source>
        <dbReference type="SAM" id="Phobius"/>
    </source>
</evidence>
<sequence length="339" mass="38951">MYSNTNFTSRDTNKNTLAQCNMKIPSSIYWHSSSEAAKVSTILTITLNVLTMPMTLFLNALIIFVVWKNPSLQVERVIVLAYLALTDFLIGLTCQLLFIAKEILQFETNKVHCGLGIAFFLAMGLLKGVEFYQLLGILYERYVAIIHPFQYSTRITVKRLTYATIGLWTVNTMIFLLSFITYILDMCLYIGIVGTILKFVIFVCMVYWYAKIFAAIRRQKRQIDQQQQNTNMNNPHTQRSHKGAITAALLLGCFLLSFSPIFFVIQLSQRSEVIFKDSSVWRTLQQWIETIICFSALLNPIIYGLRTRRLKEKCWEVLGFQHDIDEVVSHNACVATIPC</sequence>
<dbReference type="Proteomes" id="UP000515163">
    <property type="component" value="Unplaced"/>
</dbReference>
<dbReference type="GO" id="GO:0004930">
    <property type="term" value="F:G protein-coupled receptor activity"/>
    <property type="evidence" value="ECO:0007669"/>
    <property type="project" value="UniProtKB-KW"/>
</dbReference>
<evidence type="ECO:0000259" key="10">
    <source>
        <dbReference type="PROSITE" id="PS50262"/>
    </source>
</evidence>
<keyword evidence="3 9" id="KW-0812">Transmembrane</keyword>
<keyword evidence="7" id="KW-0675">Receptor</keyword>
<evidence type="ECO:0000256" key="2">
    <source>
        <dbReference type="ARBA" id="ARBA00022475"/>
    </source>
</evidence>
<evidence type="ECO:0000256" key="5">
    <source>
        <dbReference type="ARBA" id="ARBA00023040"/>
    </source>
</evidence>
<feature type="transmembrane region" description="Helical" evidence="9">
    <location>
        <begin position="287"/>
        <end position="305"/>
    </location>
</feature>
<accession>A0A6P8JFA0</accession>
<dbReference type="PRINTS" id="PR00237">
    <property type="entry name" value="GPCRRHODOPSN"/>
</dbReference>
<keyword evidence="8" id="KW-0807">Transducer</keyword>
<feature type="transmembrane region" description="Helical" evidence="9">
    <location>
        <begin position="160"/>
        <end position="183"/>
    </location>
</feature>
<dbReference type="Pfam" id="PF00001">
    <property type="entry name" value="7tm_1"/>
    <property type="match status" value="1"/>
</dbReference>
<evidence type="ECO:0000313" key="12">
    <source>
        <dbReference type="RefSeq" id="XP_031575040.1"/>
    </source>
</evidence>
<dbReference type="KEGG" id="aten:116308703"/>
<keyword evidence="6 9" id="KW-0472">Membrane</keyword>
<dbReference type="SUPFAM" id="SSF81321">
    <property type="entry name" value="Family A G protein-coupled receptor-like"/>
    <property type="match status" value="1"/>
</dbReference>
<feature type="transmembrane region" description="Helical" evidence="9">
    <location>
        <begin position="115"/>
        <end position="139"/>
    </location>
</feature>
<name>A0A6P8JFA0_ACTTE</name>
<feature type="transmembrane region" description="Helical" evidence="9">
    <location>
        <begin position="244"/>
        <end position="267"/>
    </location>
</feature>
<gene>
    <name evidence="12" type="primary">LOC116308703</name>
</gene>
<feature type="domain" description="G-protein coupled receptors family 1 profile" evidence="10">
    <location>
        <begin position="58"/>
        <end position="303"/>
    </location>
</feature>
<dbReference type="PROSITE" id="PS50262">
    <property type="entry name" value="G_PROTEIN_RECEP_F1_2"/>
    <property type="match status" value="1"/>
</dbReference>
<dbReference type="InParanoid" id="A0A6P8JFA0"/>
<dbReference type="InterPro" id="IPR000276">
    <property type="entry name" value="GPCR_Rhodpsn"/>
</dbReference>
<dbReference type="InterPro" id="IPR050569">
    <property type="entry name" value="TAAR"/>
</dbReference>
<keyword evidence="11" id="KW-1185">Reference proteome</keyword>
<dbReference type="Gene3D" id="1.20.1070.10">
    <property type="entry name" value="Rhodopsin 7-helix transmembrane proteins"/>
    <property type="match status" value="1"/>
</dbReference>
<dbReference type="CDD" id="cd00637">
    <property type="entry name" value="7tm_classA_rhodopsin-like"/>
    <property type="match status" value="1"/>
</dbReference>
<keyword evidence="5" id="KW-0297">G-protein coupled receptor</keyword>
<protein>
    <submittedName>
        <fullName evidence="12">Melanocyte-stimulating hormone receptor-like</fullName>
    </submittedName>
</protein>
<dbReference type="FunCoup" id="A0A6P8JFA0">
    <property type="interactions" value="490"/>
</dbReference>
<evidence type="ECO:0000256" key="6">
    <source>
        <dbReference type="ARBA" id="ARBA00023136"/>
    </source>
</evidence>
<dbReference type="PANTHER" id="PTHR24249:SF421">
    <property type="entry name" value="G-PROTEIN COUPLED RECEPTORS FAMILY 1 PROFILE DOMAIN-CONTAINING PROTEIN"/>
    <property type="match status" value="1"/>
</dbReference>
<evidence type="ECO:0000256" key="7">
    <source>
        <dbReference type="ARBA" id="ARBA00023170"/>
    </source>
</evidence>
<dbReference type="PANTHER" id="PTHR24249">
    <property type="entry name" value="HISTAMINE RECEPTOR-RELATED G-PROTEIN COUPLED RECEPTOR"/>
    <property type="match status" value="1"/>
</dbReference>
<feature type="transmembrane region" description="Helical" evidence="9">
    <location>
        <begin position="189"/>
        <end position="210"/>
    </location>
</feature>
<evidence type="ECO:0000256" key="1">
    <source>
        <dbReference type="ARBA" id="ARBA00004651"/>
    </source>
</evidence>
<evidence type="ECO:0000313" key="11">
    <source>
        <dbReference type="Proteomes" id="UP000515163"/>
    </source>
</evidence>
<evidence type="ECO:0000256" key="3">
    <source>
        <dbReference type="ARBA" id="ARBA00022692"/>
    </source>
</evidence>
<dbReference type="GO" id="GO:0005886">
    <property type="term" value="C:plasma membrane"/>
    <property type="evidence" value="ECO:0007669"/>
    <property type="project" value="UniProtKB-SubCell"/>
</dbReference>
<dbReference type="AlphaFoldDB" id="A0A6P8JFA0"/>
<dbReference type="RefSeq" id="XP_031575040.1">
    <property type="nucleotide sequence ID" value="XM_031719180.1"/>
</dbReference>
<comment type="subcellular location">
    <subcellularLocation>
        <location evidence="1">Cell membrane</location>
        <topology evidence="1">Multi-pass membrane protein</topology>
    </subcellularLocation>
</comment>
<dbReference type="InterPro" id="IPR017452">
    <property type="entry name" value="GPCR_Rhodpsn_7TM"/>
</dbReference>
<organism evidence="11 12">
    <name type="scientific">Actinia tenebrosa</name>
    <name type="common">Australian red waratah sea anemone</name>
    <dbReference type="NCBI Taxonomy" id="6105"/>
    <lineage>
        <taxon>Eukaryota</taxon>
        <taxon>Metazoa</taxon>
        <taxon>Cnidaria</taxon>
        <taxon>Anthozoa</taxon>
        <taxon>Hexacorallia</taxon>
        <taxon>Actiniaria</taxon>
        <taxon>Actiniidae</taxon>
        <taxon>Actinia</taxon>
    </lineage>
</organism>